<keyword evidence="2" id="KW-1185">Reference proteome</keyword>
<accession>A0ACA9K2H5</accession>
<reference evidence="1" key="1">
    <citation type="submission" date="2021-06" db="EMBL/GenBank/DDBJ databases">
        <authorList>
            <person name="Kallberg Y."/>
            <person name="Tangrot J."/>
            <person name="Rosling A."/>
        </authorList>
    </citation>
    <scope>NUCLEOTIDE SEQUENCE</scope>
    <source>
        <strain evidence="1">CL356</strain>
    </source>
</reference>
<name>A0ACA9K2H5_9GLOM</name>
<evidence type="ECO:0000313" key="2">
    <source>
        <dbReference type="Proteomes" id="UP000789525"/>
    </source>
</evidence>
<gene>
    <name evidence="1" type="ORF">ACOLOM_LOCUS629</name>
</gene>
<comment type="caution">
    <text evidence="1">The sequence shown here is derived from an EMBL/GenBank/DDBJ whole genome shotgun (WGS) entry which is preliminary data.</text>
</comment>
<sequence>MPPKQPHDFDDLMLLEATPEQAIMTNQNSYATWGYPQLTLEQYLEREKLLANQEFTGENFKVWVLMSRKEQQEHQGKNDASANNNPTILSACETFKRKALIVDRSGEVIETICYGIASVFTPPHLRNKGYASTMMKLLTGILEKQFKADFSFLFSDIGPNFYQRFGWNVFNNKEIRFSIDGGDASGEGPGNMELGENVSVSPIRESDLERITQLDCQLVRQELLKVDHRALVVLPNKPSYVWMFERSKFYARVTANTEITIFGVELVRAFDEKEKQLVGFIIWFHDFNEQKLVALRFRSYSKQAAKILVAQAKQEARKYNLKQVVSWNPDMTLFSGEDGELVEREDSLPSLAWYKDWDSKVEWLLLEKAFKGLRPHHQFWGRRYSTAATRVACEPNEPSFLDSVQIYFEKAAGLSNASPKTLDHLKASDCTLKVTFPIEARGEGLFIVDNGKVEVLTGYRVHHSRHLLPVKGGIRFSPEVDEQEVAALAALMTYKCAVVDVPFGGAKGGITLDPSKFTENQLERVTRRYTMELCQRAFIGPGVDVPAPDVGTSAREMSWIMDTYRQFHSNEVDSIGCVTGKPIYLGGVRGRNEATGLGVYYGIREFLSYPEIQKSTGLSGNIKDTSFVIQGFGKVGYWAAKFLEINGGRVVGVGERDCGVYNADGIKVDELFEYHKANRSFRGFPNVDILEDPLKILEVECDVLIPAALERQIGLKNADYIKAKIIGEAANGPITPGANDIMLNKGIRIIPDLLLNAGGVTVSYFEWLKNLSHMRFGRMTRKWDELGKTKLVELIETIIEQKVSDLEKMHIIHGAEEVDLVYSGLEDTMMGACKETRITALKRKTDYRTAAFINAIEKIATAYEGSGMMLMN</sequence>
<dbReference type="EMBL" id="CAJVPT010000646">
    <property type="protein sequence ID" value="CAG8448095.1"/>
    <property type="molecule type" value="Genomic_DNA"/>
</dbReference>
<dbReference type="Proteomes" id="UP000789525">
    <property type="component" value="Unassembled WGS sequence"/>
</dbReference>
<protein>
    <submittedName>
        <fullName evidence="1">15565_t:CDS:1</fullName>
    </submittedName>
</protein>
<proteinExistence type="predicted"/>
<organism evidence="1 2">
    <name type="scientific">Acaulospora colombiana</name>
    <dbReference type="NCBI Taxonomy" id="27376"/>
    <lineage>
        <taxon>Eukaryota</taxon>
        <taxon>Fungi</taxon>
        <taxon>Fungi incertae sedis</taxon>
        <taxon>Mucoromycota</taxon>
        <taxon>Glomeromycotina</taxon>
        <taxon>Glomeromycetes</taxon>
        <taxon>Diversisporales</taxon>
        <taxon>Acaulosporaceae</taxon>
        <taxon>Acaulospora</taxon>
    </lineage>
</organism>
<evidence type="ECO:0000313" key="1">
    <source>
        <dbReference type="EMBL" id="CAG8448095.1"/>
    </source>
</evidence>